<proteinExistence type="predicted"/>
<protein>
    <submittedName>
        <fullName evidence="2">Uncharacterized protein</fullName>
    </submittedName>
</protein>
<keyword evidence="1" id="KW-1133">Transmembrane helix</keyword>
<organism evidence="2 3">
    <name type="scientific">Kineosporia corallincola</name>
    <dbReference type="NCBI Taxonomy" id="2835133"/>
    <lineage>
        <taxon>Bacteria</taxon>
        <taxon>Bacillati</taxon>
        <taxon>Actinomycetota</taxon>
        <taxon>Actinomycetes</taxon>
        <taxon>Kineosporiales</taxon>
        <taxon>Kineosporiaceae</taxon>
        <taxon>Kineosporia</taxon>
    </lineage>
</organism>
<evidence type="ECO:0000313" key="3">
    <source>
        <dbReference type="Proteomes" id="UP001197247"/>
    </source>
</evidence>
<keyword evidence="1" id="KW-0812">Transmembrane</keyword>
<dbReference type="EMBL" id="JAHBAY010000003">
    <property type="protein sequence ID" value="MBT0768950.1"/>
    <property type="molecule type" value="Genomic_DNA"/>
</dbReference>
<reference evidence="2 3" key="1">
    <citation type="submission" date="2021-05" db="EMBL/GenBank/DDBJ databases">
        <title>Kineosporia and Streptomyces sp. nov. two new marine actinobacteria isolated from Coral.</title>
        <authorList>
            <person name="Buangrab K."/>
            <person name="Sutthacheep M."/>
            <person name="Yeemin T."/>
            <person name="Harunari E."/>
            <person name="Igarashi Y."/>
            <person name="Kanchanasin P."/>
            <person name="Tanasupawat S."/>
            <person name="Phongsopitanun W."/>
        </authorList>
    </citation>
    <scope>NUCLEOTIDE SEQUENCE [LARGE SCALE GENOMIC DNA]</scope>
    <source>
        <strain evidence="2 3">J2-2</strain>
    </source>
</reference>
<evidence type="ECO:0000313" key="2">
    <source>
        <dbReference type="EMBL" id="MBT0768950.1"/>
    </source>
</evidence>
<evidence type="ECO:0000256" key="1">
    <source>
        <dbReference type="SAM" id="Phobius"/>
    </source>
</evidence>
<accession>A0ABS5TCY8</accession>
<name>A0ABS5TCY8_9ACTN</name>
<keyword evidence="1" id="KW-0472">Membrane</keyword>
<dbReference type="RefSeq" id="WP_214155247.1">
    <property type="nucleotide sequence ID" value="NZ_JAHBAY010000003.1"/>
</dbReference>
<keyword evidence="3" id="KW-1185">Reference proteome</keyword>
<comment type="caution">
    <text evidence="2">The sequence shown here is derived from an EMBL/GenBank/DDBJ whole genome shotgun (WGS) entry which is preliminary data.</text>
</comment>
<sequence>MYRSHRRDRGTDREKRRADQGFALVAVVMTIAVLTLFMLTALAYTLNAMSPARRSQDAKAAEQAAVAGVDEYLSRLNTNDNYWKLGNDDSANAAFTAAGTTIQGTTDDAGNSTAARYSYQVLSSTSDTTTTGKIRIRVTGMSGPPNNSSTVKRVLTAELSRSGLLDFVYLSDIENIDPDLYAQTNGSACANYYYTNGNVAARPRTGCSDIQWGANDVVNGPLHSNDALWITGQVTFTSSKTETSWPATKGAAEGTKTWWGTQGAPLTGKAPVYADTLALPTSNNDLLKHVAPNIDEDKKVGKGCYYAGATRIVLQGTQMKVLSPSTTMSTTPSRCYNTSTPKVEQLVDIPPVIYVDSTATSCTFGALGYPASNELYTNSGNSATAWETAVVYNRSTYRYETVNYACGRGTVFVSGNASTQVTVAGADDVVVVGDLTVDSLTGINVIGLIAGNCVWVYHPVKSSSGLPVNLNSSANVSTIQAAILALRHSFVVQNWSAGAWLGTLTVNGAIAQKFRGPVGTSAPAGYTKNYVYDGRLTYTQPPYFLSPTNSPFKVLTLSDG</sequence>
<feature type="transmembrane region" description="Helical" evidence="1">
    <location>
        <begin position="21"/>
        <end position="46"/>
    </location>
</feature>
<dbReference type="Proteomes" id="UP001197247">
    <property type="component" value="Unassembled WGS sequence"/>
</dbReference>
<gene>
    <name evidence="2" type="ORF">KIH74_08435</name>
</gene>